<sequence>MLNTIRFELWPTVAYPPDQGVAIWIDGENLMGTICCLEAQWWNVIDSPQPDGQYVWVPARTALLPSRHLLGEPADGWCGDFSPVLVCNCGEYACRAYAPRIQVSGKQVSWSSWAEFPQEESRLGNLLPSFVFDLADYQHELQRVSEEYQQRTNG</sequence>
<reference evidence="1 2" key="1">
    <citation type="submission" date="2018-02" db="EMBL/GenBank/DDBJ databases">
        <title>Comparative genomes isolates from brazilian mangrove.</title>
        <authorList>
            <person name="Araujo J.E."/>
            <person name="Taketani R.G."/>
            <person name="Silva M.C.P."/>
            <person name="Loureco M.V."/>
            <person name="Andreote F.D."/>
        </authorList>
    </citation>
    <scope>NUCLEOTIDE SEQUENCE [LARGE SCALE GENOMIC DNA]</scope>
    <source>
        <strain evidence="1 2">Hex-1 MGV</strain>
    </source>
</reference>
<proteinExistence type="predicted"/>
<dbReference type="Proteomes" id="UP000238322">
    <property type="component" value="Unassembled WGS sequence"/>
</dbReference>
<dbReference type="RefSeq" id="WP_105330338.1">
    <property type="nucleotide sequence ID" value="NZ_PUHY01000010.1"/>
</dbReference>
<accession>A0A2S8FR28</accession>
<evidence type="ECO:0000313" key="2">
    <source>
        <dbReference type="Proteomes" id="UP000238322"/>
    </source>
</evidence>
<organism evidence="1 2">
    <name type="scientific">Blastopirellula marina</name>
    <dbReference type="NCBI Taxonomy" id="124"/>
    <lineage>
        <taxon>Bacteria</taxon>
        <taxon>Pseudomonadati</taxon>
        <taxon>Planctomycetota</taxon>
        <taxon>Planctomycetia</taxon>
        <taxon>Pirellulales</taxon>
        <taxon>Pirellulaceae</taxon>
        <taxon>Blastopirellula</taxon>
    </lineage>
</organism>
<dbReference type="AlphaFoldDB" id="A0A2S8FR28"/>
<comment type="caution">
    <text evidence="1">The sequence shown here is derived from an EMBL/GenBank/DDBJ whole genome shotgun (WGS) entry which is preliminary data.</text>
</comment>
<dbReference type="OrthoDB" id="342114at2"/>
<name>A0A2S8FR28_9BACT</name>
<gene>
    <name evidence="1" type="ORF">C5Y83_13935</name>
</gene>
<protein>
    <submittedName>
        <fullName evidence="1">Uncharacterized protein</fullName>
    </submittedName>
</protein>
<evidence type="ECO:0000313" key="1">
    <source>
        <dbReference type="EMBL" id="PQO34607.1"/>
    </source>
</evidence>
<dbReference type="EMBL" id="PUHY01000010">
    <property type="protein sequence ID" value="PQO34607.1"/>
    <property type="molecule type" value="Genomic_DNA"/>
</dbReference>